<dbReference type="InterPro" id="IPR006860">
    <property type="entry name" value="FecR"/>
</dbReference>
<proteinExistence type="predicted"/>
<dbReference type="Gene3D" id="2.60.120.1440">
    <property type="match status" value="1"/>
</dbReference>
<feature type="domain" description="FecR protein" evidence="1">
    <location>
        <begin position="39"/>
        <end position="125"/>
    </location>
</feature>
<gene>
    <name evidence="3" type="ORF">GCM10007390_31200</name>
</gene>
<dbReference type="InterPro" id="IPR032508">
    <property type="entry name" value="FecR_C"/>
</dbReference>
<dbReference type="PANTHER" id="PTHR30273:SF2">
    <property type="entry name" value="PROTEIN FECR"/>
    <property type="match status" value="1"/>
</dbReference>
<dbReference type="Pfam" id="PF04773">
    <property type="entry name" value="FecR"/>
    <property type="match status" value="1"/>
</dbReference>
<dbReference type="EMBL" id="BMXF01000003">
    <property type="protein sequence ID" value="GHB75223.1"/>
    <property type="molecule type" value="Genomic_DNA"/>
</dbReference>
<organism evidence="3 4">
    <name type="scientific">Persicitalea jodogahamensis</name>
    <dbReference type="NCBI Taxonomy" id="402147"/>
    <lineage>
        <taxon>Bacteria</taxon>
        <taxon>Pseudomonadati</taxon>
        <taxon>Bacteroidota</taxon>
        <taxon>Cytophagia</taxon>
        <taxon>Cytophagales</taxon>
        <taxon>Spirosomataceae</taxon>
        <taxon>Persicitalea</taxon>
    </lineage>
</organism>
<dbReference type="PANTHER" id="PTHR30273">
    <property type="entry name" value="PERIPLASMIC SIGNAL SENSOR AND SIGMA FACTOR ACTIVATOR FECR-RELATED"/>
    <property type="match status" value="1"/>
</dbReference>
<sequence length="256" mass="28618">MAWYIYRDIVVTPGTSYTELIENTSDPVLERTNDTDHPLLITLADGSSVLLQPDSKLSFPAKFEGRERKVYLSGEAFFEVSKNPNQPFLVYANELLTRVVGTSFRVKAFADQDDIEVVVRTGKVNVSSSSVAADSSEEELLLLPNQGVRFSRERLAFEKIDDLTQEKQISQKLSNIERLSFEFSDVPVAQIFKTIEQAYLVEIDFPEEKLKNCYLTTSLSDEPLPQKLKIICSSLGPDASYAIEGNKISVSAKGCD</sequence>
<protein>
    <submittedName>
        <fullName evidence="3">Uncharacterized protein</fullName>
    </submittedName>
</protein>
<evidence type="ECO:0000259" key="2">
    <source>
        <dbReference type="Pfam" id="PF16344"/>
    </source>
</evidence>
<dbReference type="AlphaFoldDB" id="A0A8J3DA88"/>
<evidence type="ECO:0000313" key="4">
    <source>
        <dbReference type="Proteomes" id="UP000598271"/>
    </source>
</evidence>
<accession>A0A8J3DA88</accession>
<dbReference type="Pfam" id="PF16344">
    <property type="entry name" value="FecR_C"/>
    <property type="match status" value="1"/>
</dbReference>
<comment type="caution">
    <text evidence="3">The sequence shown here is derived from an EMBL/GenBank/DDBJ whole genome shotgun (WGS) entry which is preliminary data.</text>
</comment>
<dbReference type="InterPro" id="IPR012373">
    <property type="entry name" value="Ferrdict_sens_TM"/>
</dbReference>
<dbReference type="GO" id="GO:0016989">
    <property type="term" value="F:sigma factor antagonist activity"/>
    <property type="evidence" value="ECO:0007669"/>
    <property type="project" value="TreeGrafter"/>
</dbReference>
<dbReference type="Gene3D" id="3.55.50.30">
    <property type="match status" value="1"/>
</dbReference>
<feature type="domain" description="Protein FecR C-terminal" evidence="2">
    <location>
        <begin position="181"/>
        <end position="249"/>
    </location>
</feature>
<reference evidence="3 4" key="1">
    <citation type="journal article" date="2014" name="Int. J. Syst. Evol. Microbiol.">
        <title>Complete genome sequence of Corynebacterium casei LMG S-19264T (=DSM 44701T), isolated from a smear-ripened cheese.</title>
        <authorList>
            <consortium name="US DOE Joint Genome Institute (JGI-PGF)"/>
            <person name="Walter F."/>
            <person name="Albersmeier A."/>
            <person name="Kalinowski J."/>
            <person name="Ruckert C."/>
        </authorList>
    </citation>
    <scope>NUCLEOTIDE SEQUENCE [LARGE SCALE GENOMIC DNA]</scope>
    <source>
        <strain evidence="3 4">KCTC 12866</strain>
    </source>
</reference>
<dbReference type="Proteomes" id="UP000598271">
    <property type="component" value="Unassembled WGS sequence"/>
</dbReference>
<evidence type="ECO:0000259" key="1">
    <source>
        <dbReference type="Pfam" id="PF04773"/>
    </source>
</evidence>
<name>A0A8J3DA88_9BACT</name>
<keyword evidence="4" id="KW-1185">Reference proteome</keyword>
<evidence type="ECO:0000313" key="3">
    <source>
        <dbReference type="EMBL" id="GHB75223.1"/>
    </source>
</evidence>